<evidence type="ECO:0000256" key="10">
    <source>
        <dbReference type="ARBA" id="ARBA00022573"/>
    </source>
</evidence>
<evidence type="ECO:0000256" key="3">
    <source>
        <dbReference type="ARBA" id="ARBA00001522"/>
    </source>
</evidence>
<evidence type="ECO:0000256" key="17">
    <source>
        <dbReference type="ARBA" id="ARBA00030571"/>
    </source>
</evidence>
<keyword evidence="10" id="KW-0169">Cobalamin biosynthesis</keyword>
<keyword evidence="18" id="KW-0548">Nucleotidyltransferase</keyword>
<evidence type="ECO:0000256" key="11">
    <source>
        <dbReference type="ARBA" id="ARBA00022679"/>
    </source>
</evidence>
<evidence type="ECO:0000256" key="14">
    <source>
        <dbReference type="ARBA" id="ARBA00022840"/>
    </source>
</evidence>
<dbReference type="SUPFAM" id="SSF52540">
    <property type="entry name" value="P-loop containing nucleoside triphosphate hydrolases"/>
    <property type="match status" value="1"/>
</dbReference>
<comment type="catalytic activity">
    <reaction evidence="1">
        <text>adenosylcob(III)inamide + ATP = adenosylcob(III)inamide phosphate + ADP + H(+)</text>
        <dbReference type="Rhea" id="RHEA:15769"/>
        <dbReference type="ChEBI" id="CHEBI:2480"/>
        <dbReference type="ChEBI" id="CHEBI:15378"/>
        <dbReference type="ChEBI" id="CHEBI:30616"/>
        <dbReference type="ChEBI" id="CHEBI:58502"/>
        <dbReference type="ChEBI" id="CHEBI:456216"/>
        <dbReference type="EC" id="2.7.1.156"/>
    </reaction>
</comment>
<keyword evidence="14" id="KW-0067">ATP-binding</keyword>
<evidence type="ECO:0000256" key="1">
    <source>
        <dbReference type="ARBA" id="ARBA00000312"/>
    </source>
</evidence>
<keyword evidence="15" id="KW-0342">GTP-binding</keyword>
<evidence type="ECO:0000256" key="8">
    <source>
        <dbReference type="ARBA" id="ARBA00012016"/>
    </source>
</evidence>
<protein>
    <recommendedName>
        <fullName evidence="16">Adenosylcobinamide kinase</fullName>
        <ecNumber evidence="8">2.7.1.156</ecNumber>
        <ecNumber evidence="9">2.7.7.62</ecNumber>
    </recommendedName>
    <alternativeName>
        <fullName evidence="17">Adenosylcobinamide-phosphate guanylyltransferase</fullName>
    </alternativeName>
</protein>
<organism evidence="18 19">
    <name type="scientific">Sedimentibacter acidaminivorans</name>
    <dbReference type="NCBI Taxonomy" id="913099"/>
    <lineage>
        <taxon>Bacteria</taxon>
        <taxon>Bacillati</taxon>
        <taxon>Bacillota</taxon>
        <taxon>Tissierellia</taxon>
        <taxon>Sedimentibacter</taxon>
    </lineage>
</organism>
<evidence type="ECO:0000256" key="4">
    <source>
        <dbReference type="ARBA" id="ARBA00003889"/>
    </source>
</evidence>
<proteinExistence type="inferred from homology"/>
<gene>
    <name evidence="18" type="ORF">J2Z76_001343</name>
</gene>
<dbReference type="InterPro" id="IPR003203">
    <property type="entry name" value="CobU/CobP"/>
</dbReference>
<keyword evidence="13 18" id="KW-0418">Kinase</keyword>
<comment type="caution">
    <text evidence="18">The sequence shown here is derived from an EMBL/GenBank/DDBJ whole genome shotgun (WGS) entry which is preliminary data.</text>
</comment>
<comment type="pathway">
    <text evidence="5">Cofactor biosynthesis; adenosylcobalamin biosynthesis; adenosylcobalamin from cob(II)yrinate a,c-diamide: step 6/7.</text>
</comment>
<dbReference type="EC" id="2.7.7.62" evidence="9"/>
<dbReference type="PIRSF" id="PIRSF006135">
    <property type="entry name" value="CobU"/>
    <property type="match status" value="1"/>
</dbReference>
<evidence type="ECO:0000256" key="2">
    <source>
        <dbReference type="ARBA" id="ARBA00000711"/>
    </source>
</evidence>
<dbReference type="GO" id="GO:0008820">
    <property type="term" value="F:cobinamide phosphate guanylyltransferase activity"/>
    <property type="evidence" value="ECO:0007669"/>
    <property type="project" value="UniProtKB-EC"/>
</dbReference>
<comment type="function">
    <text evidence="4">Catalyzes ATP-dependent phosphorylation of adenosylcobinamide and addition of GMP to adenosylcobinamide phosphate.</text>
</comment>
<keyword evidence="12" id="KW-0547">Nucleotide-binding</keyword>
<dbReference type="Gene3D" id="3.40.50.300">
    <property type="entry name" value="P-loop containing nucleotide triphosphate hydrolases"/>
    <property type="match status" value="1"/>
</dbReference>
<name>A0ABS4GCS5_9FIRM</name>
<reference evidence="18 19" key="1">
    <citation type="submission" date="2021-03" db="EMBL/GenBank/DDBJ databases">
        <title>Genomic Encyclopedia of Type Strains, Phase IV (KMG-IV): sequencing the most valuable type-strain genomes for metagenomic binning, comparative biology and taxonomic classification.</title>
        <authorList>
            <person name="Goeker M."/>
        </authorList>
    </citation>
    <scope>NUCLEOTIDE SEQUENCE [LARGE SCALE GENOMIC DNA]</scope>
    <source>
        <strain evidence="18 19">DSM 24004</strain>
    </source>
</reference>
<keyword evidence="19" id="KW-1185">Reference proteome</keyword>
<keyword evidence="11 18" id="KW-0808">Transferase</keyword>
<evidence type="ECO:0000313" key="19">
    <source>
        <dbReference type="Proteomes" id="UP001519342"/>
    </source>
</evidence>
<comment type="catalytic activity">
    <reaction evidence="2">
        <text>adenosylcob(III)inamide phosphate + GTP + H(+) = adenosylcob(III)inamide-GDP + diphosphate</text>
        <dbReference type="Rhea" id="RHEA:22712"/>
        <dbReference type="ChEBI" id="CHEBI:15378"/>
        <dbReference type="ChEBI" id="CHEBI:33019"/>
        <dbReference type="ChEBI" id="CHEBI:37565"/>
        <dbReference type="ChEBI" id="CHEBI:58502"/>
        <dbReference type="ChEBI" id="CHEBI:60487"/>
        <dbReference type="EC" id="2.7.7.62"/>
    </reaction>
</comment>
<comment type="similarity">
    <text evidence="7">Belongs to the CobU/CobP family.</text>
</comment>
<evidence type="ECO:0000256" key="15">
    <source>
        <dbReference type="ARBA" id="ARBA00023134"/>
    </source>
</evidence>
<dbReference type="RefSeq" id="WP_209511215.1">
    <property type="nucleotide sequence ID" value="NZ_JAGGKS010000003.1"/>
</dbReference>
<dbReference type="Proteomes" id="UP001519342">
    <property type="component" value="Unassembled WGS sequence"/>
</dbReference>
<dbReference type="CDD" id="cd00544">
    <property type="entry name" value="CobU"/>
    <property type="match status" value="1"/>
</dbReference>
<evidence type="ECO:0000256" key="7">
    <source>
        <dbReference type="ARBA" id="ARBA00007490"/>
    </source>
</evidence>
<dbReference type="InterPro" id="IPR027417">
    <property type="entry name" value="P-loop_NTPase"/>
</dbReference>
<evidence type="ECO:0000256" key="6">
    <source>
        <dbReference type="ARBA" id="ARBA00005159"/>
    </source>
</evidence>
<evidence type="ECO:0000256" key="12">
    <source>
        <dbReference type="ARBA" id="ARBA00022741"/>
    </source>
</evidence>
<evidence type="ECO:0000256" key="9">
    <source>
        <dbReference type="ARBA" id="ARBA00012523"/>
    </source>
</evidence>
<evidence type="ECO:0000256" key="5">
    <source>
        <dbReference type="ARBA" id="ARBA00004692"/>
    </source>
</evidence>
<accession>A0ABS4GCS5</accession>
<dbReference type="EMBL" id="JAGGKS010000003">
    <property type="protein sequence ID" value="MBP1925484.1"/>
    <property type="molecule type" value="Genomic_DNA"/>
</dbReference>
<dbReference type="EC" id="2.7.1.156" evidence="8"/>
<evidence type="ECO:0000256" key="13">
    <source>
        <dbReference type="ARBA" id="ARBA00022777"/>
    </source>
</evidence>
<comment type="pathway">
    <text evidence="6">Cofactor biosynthesis; adenosylcobalamin biosynthesis; adenosylcobalamin from cob(II)yrinate a,c-diamide: step 5/7.</text>
</comment>
<dbReference type="PANTHER" id="PTHR34848">
    <property type="match status" value="1"/>
</dbReference>
<dbReference type="NCBIfam" id="NF004469">
    <property type="entry name" value="PRK05800.1"/>
    <property type="match status" value="1"/>
</dbReference>
<dbReference type="GO" id="GO:0043752">
    <property type="term" value="F:adenosylcobinamide kinase activity"/>
    <property type="evidence" value="ECO:0007669"/>
    <property type="project" value="UniProtKB-EC"/>
</dbReference>
<dbReference type="PANTHER" id="PTHR34848:SF1">
    <property type="entry name" value="BIFUNCTIONAL ADENOSYLCOBALAMIN BIOSYNTHESIS PROTEIN COBU"/>
    <property type="match status" value="1"/>
</dbReference>
<sequence length="197" mass="22559">MSVTFVIGGSRSGKSTFAELKANEYGEKVLYIATAVITDQAMADRVKKHKEQRPKSWKTLELYSDFHTLTNFNEFNESDVVLIDCMTTLIGNFMFDSKLDFDNCSVDEVNNLEKRIINNVISLIDICNDNNKKLIIVSNETGLGVVPSYYMGNYFRDISGRTNNRIGQESDYMYFIFSGIPIKLKHKGEMVKWPQDF</sequence>
<evidence type="ECO:0000256" key="16">
    <source>
        <dbReference type="ARBA" id="ARBA00029570"/>
    </source>
</evidence>
<comment type="catalytic activity">
    <reaction evidence="3">
        <text>adenosylcob(III)inamide + GTP = adenosylcob(III)inamide phosphate + GDP + H(+)</text>
        <dbReference type="Rhea" id="RHEA:15765"/>
        <dbReference type="ChEBI" id="CHEBI:2480"/>
        <dbReference type="ChEBI" id="CHEBI:15378"/>
        <dbReference type="ChEBI" id="CHEBI:37565"/>
        <dbReference type="ChEBI" id="CHEBI:58189"/>
        <dbReference type="ChEBI" id="CHEBI:58502"/>
        <dbReference type="EC" id="2.7.1.156"/>
    </reaction>
</comment>
<dbReference type="Pfam" id="PF02283">
    <property type="entry name" value="CobU"/>
    <property type="match status" value="1"/>
</dbReference>
<evidence type="ECO:0000313" key="18">
    <source>
        <dbReference type="EMBL" id="MBP1925484.1"/>
    </source>
</evidence>